<evidence type="ECO:0000313" key="3">
    <source>
        <dbReference type="Proteomes" id="UP000550401"/>
    </source>
</evidence>
<gene>
    <name evidence="2" type="ORF">FHW12_004161</name>
</gene>
<protein>
    <submittedName>
        <fullName evidence="2">Pimeloyl-ACP methyl ester carboxylesterase</fullName>
    </submittedName>
</protein>
<dbReference type="PANTHER" id="PTHR43798:SF33">
    <property type="entry name" value="HYDROLASE, PUTATIVE (AFU_ORTHOLOGUE AFUA_2G14860)-RELATED"/>
    <property type="match status" value="1"/>
</dbReference>
<proteinExistence type="predicted"/>
<accession>A0A839FCW9</accession>
<reference evidence="2 3" key="1">
    <citation type="submission" date="2020-07" db="EMBL/GenBank/DDBJ databases">
        <title>Genomic Encyclopedia of Type Strains, Phase IV (KMG-V): Genome sequencing to study the core and pangenomes of soil and plant-associated prokaryotes.</title>
        <authorList>
            <person name="Whitman W."/>
        </authorList>
    </citation>
    <scope>NUCLEOTIDE SEQUENCE [LARGE SCALE GENOMIC DNA]</scope>
    <source>
        <strain evidence="2 3">RH2WT43</strain>
    </source>
</reference>
<dbReference type="InterPro" id="IPR050266">
    <property type="entry name" value="AB_hydrolase_sf"/>
</dbReference>
<sequence>MKKWLKRAAFAVAGAFATWVLVALVLVATPAPAFRSKPFAIGARANVACMASPDTACYTARDGTVLHALRDGAPGDTIVLLLHGVMSDADEMRPAAHALQAKAGATVISLDLRGHGASGGTFGDIAYAGQYEDDVGDVVAALRRQAPRARVLLAGHSMGGGIAVRYAARAGVPAVDGYLLYAPHLGESAPSTKHDEGAAAGTEAPIKLHLRRTIGLLMLGAVGVHAFDGLGTLYFNATRGDDRARYSFRAMTACAPDDYAAALRADDKPLLIVAGSADEAFDASAYPAAARLHVHGDALVVPGVGHDGILTDAAALAAIDDWLHAPAGHAGAGS</sequence>
<evidence type="ECO:0000313" key="2">
    <source>
        <dbReference type="EMBL" id="MBA8889914.1"/>
    </source>
</evidence>
<dbReference type="Pfam" id="PF12146">
    <property type="entry name" value="Hydrolase_4"/>
    <property type="match status" value="1"/>
</dbReference>
<dbReference type="Proteomes" id="UP000550401">
    <property type="component" value="Unassembled WGS sequence"/>
</dbReference>
<dbReference type="Gene3D" id="3.40.50.1820">
    <property type="entry name" value="alpha/beta hydrolase"/>
    <property type="match status" value="1"/>
</dbReference>
<dbReference type="SUPFAM" id="SSF53474">
    <property type="entry name" value="alpha/beta-Hydrolases"/>
    <property type="match status" value="1"/>
</dbReference>
<name>A0A839FCW9_9GAMM</name>
<dbReference type="PANTHER" id="PTHR43798">
    <property type="entry name" value="MONOACYLGLYCEROL LIPASE"/>
    <property type="match status" value="1"/>
</dbReference>
<dbReference type="PRINTS" id="PR00111">
    <property type="entry name" value="ABHYDROLASE"/>
</dbReference>
<feature type="domain" description="Serine aminopeptidase S33" evidence="1">
    <location>
        <begin position="76"/>
        <end position="190"/>
    </location>
</feature>
<comment type="caution">
    <text evidence="2">The sequence shown here is derived from an EMBL/GenBank/DDBJ whole genome shotgun (WGS) entry which is preliminary data.</text>
</comment>
<organism evidence="2 3">
    <name type="scientific">Dokdonella fugitiva</name>
    <dbReference type="NCBI Taxonomy" id="328517"/>
    <lineage>
        <taxon>Bacteria</taxon>
        <taxon>Pseudomonadati</taxon>
        <taxon>Pseudomonadota</taxon>
        <taxon>Gammaproteobacteria</taxon>
        <taxon>Lysobacterales</taxon>
        <taxon>Rhodanobacteraceae</taxon>
        <taxon>Dokdonella</taxon>
    </lineage>
</organism>
<dbReference type="InterPro" id="IPR022742">
    <property type="entry name" value="Hydrolase_4"/>
</dbReference>
<dbReference type="AlphaFoldDB" id="A0A839FCW9"/>
<dbReference type="EMBL" id="JACGXL010000008">
    <property type="protein sequence ID" value="MBA8889914.1"/>
    <property type="molecule type" value="Genomic_DNA"/>
</dbReference>
<keyword evidence="3" id="KW-1185">Reference proteome</keyword>
<dbReference type="InterPro" id="IPR000073">
    <property type="entry name" value="AB_hydrolase_1"/>
</dbReference>
<dbReference type="RefSeq" id="WP_182532938.1">
    <property type="nucleotide sequence ID" value="NZ_JACGXL010000008.1"/>
</dbReference>
<dbReference type="GO" id="GO:0016020">
    <property type="term" value="C:membrane"/>
    <property type="evidence" value="ECO:0007669"/>
    <property type="project" value="TreeGrafter"/>
</dbReference>
<evidence type="ECO:0000259" key="1">
    <source>
        <dbReference type="Pfam" id="PF12146"/>
    </source>
</evidence>
<dbReference type="InterPro" id="IPR029058">
    <property type="entry name" value="AB_hydrolase_fold"/>
</dbReference>